<name>A0ACD1IF31_9EURO</name>
<sequence length="2651" mass="289532">MDTQDPFHKVNWKPATLSDAPISFQKIILVLNPNSKQEDFLVYRGQLIDAGYMVLVVKDATEIPLHLSSGTIIVHLPKLGREKNSVYEVATESCNSLIAATRILSKHDGYKVFTVVTTATGVGQLGHAPLFGLARALKMEMPNTFGGLFEAEPESFPLDAIKYAQGFDVVRICHGVPHIACLQPCPKQPDDAVTRLRLRPECTYLISGGTRGMGLKIAGWMGKRGAGNIILVARHGLEKGASDDSNNTLTSHMKDLQSRGVTVHGLSIDLALPEAEKSLRQGIACLHLPPIKGVVHAAGVAQYNTLDRCEPSDLDYTMAPKARGALALDALFSPGDLDFFLLTSSVGQLVGFPGQLTYAPANAFLDGFAVYRRQQGDSCTSIQWTSWRGVGLVAQNKSTTRMIDRGMQARGIEYMAPDEALATLDRVAQLATDHVAVVRAVTLEADEPVRHPILQDITPRKPVRQAQWDYPAHAVAVVGLACRTAAGDTADDLWDVIRTGQTTVREIDARRFPEAAARKDPKLWGNFLPDPESFDHGFFGKSKRESAALDPHQRLLLETTYHALESAGWLAQEKIPEKHNGPGFGNTTGCFIGMNAPDYPLNLGSHAPSPYTGVGMMRSFVAGRLSHHFGWTGPSHVIDTACSSAMVAIHQACRALQAGDCTRAVAGGVNLITNSVFFDALRSGGFLSETGACKTFDARADGYCRGEAVGVLVLKPLSQALQDGDEIRGILLGTEENQNINNTTITNPVLDSQKALYRKILTQGGISSSQVSYVEAHGTGTRAGDPIEVEGIRQVLGGPNRDSLLHIGGIKANIGHSEGASGVISLIKVLLMMKHRQIPPQANFERLNPNITALEPDCMAIPTSILGWHSSSGPLVALVNSYGASGSNAAALVASPPPPGQLAQSLPPLTSVSSQILSAWPVSISAASKASIRAYCQKLRELILQPNFRPELGDHLGFALSSKQNRQLGHAFATTVTSVEELDSRLSSPERYTVERETSRQPIVLLFSGQNGNTVPAAQPLYGTSIIFRDFLHRCDEVVQSLHGPNLFPSILGGIDGSTDIVLRHTAMFAIQYSSGMTWLECGLKPDAVCGHSFGEWAAMTVSGAMTLEAGLKLVIGIKAALALNEKAGRASIIRKHWGPDPGAMVAIETDLVGTQTTASQHLEPFRRKHPNFTFDIACYNGPNNYVVAGRTEAMDALETDLSQEKRRGVKLRFKMLRGMHAYHSVMADSIIDECARLSDTIPFQTPALPFETCHKDPWTGPGTNFIARNTRGPVFFAEAIYRIVSRLEGGPCIFLEAGIGGPVVSMARNALSPSLTSSKHQSLHTFVPVDGKDPVRGLAEAVLLLWQNGHPSAQFWPFHPKQRASYRPMTLPQYQFEKYPHWLEHIPIQSGNRNLQHAQQHSGTCPHCGKETDEYPYITLEGLPPGSNDEIIFRIDPRSPRYQKLVKGHVVVGSPISPAAMYLELVTHAVVQAEWNGHTAPLANQSGDVWVQDLDIMAPLGLDPQLPVLLTLNKKKNGDFKFQLSSTNNFGKPNLPSKLIYHATGIVSLQAQNTGVPSGYSGGWARLTRLLEEEQEMDELRGPMVYKVFSRMVKYSAIYRGLRLIVGKGEEAAGVISMPLTSPEQANERDRSFNDSIADPLILDNFMQVPGAFVHSLRVADNPDDEDSDMSFICTGMGSVGPLTKLPCSESYRVYAKILREDQKEIRLDLLAFDADSATMVWTAQGLRFSRVPRPSLAKALAASMPSVHDSREVLQRKPVAEKMTSELTDKNSPPLPPTIPQVRSFILDGIQTVLSMCLDVPCQDVSRPATLRALGTDSLVSAEILSSIRVLFDIDISANEFTSLNTVGDLCDLVRMRLGRADPDDHDVAMQTSDPGRETTPEVNNEWQEAVSAILSHSLEVPVSEIRQDSILEDLGVDSLITPEIINNIKESLNVELSSAEFSGLVDVDSLLDLLADALGLEDAKPTPTTGSSGISDAVAPSDPVMPTVFQQIRRNYDAHAKAFQLSGYWENVYPVQLQVVSAFILEAFKNLGCPIRELQPGETLPLLQGILPKYHRLVRRLHNILVEANIIRHKPEADYEVFICGPTSPPVKLAAQLSQELMEEFPVFASTHGLPDLLGPHLAEYLIGHADPVPLLFGSERGRHLLEEFHANAPDIRAATQVLCDFVSAAISAHAEAANDTEPFHILEVGAGTGGTTKHLIPLLQATGIPFTYTFTDLSVSLLARAKRSIFAGVACMEFRQFDLEAVPEPEHHGHYHLVISANCVHATRDLRQSLQHIRRVLRPDDGCVALLELTEKLPWYDLVWGLLDGWWLFDDGRDYPLQSPHAWERVMHEAGFPHVDWSESVSQEKRGVQVVCGFTTPAAPKPWQELQQNLKTPSTLLHRGPVAVTRQRNLFLMPDGFGSGAVFTALAPYLARVPDTSAYALSSPFLSLVATNRVNIDQLPSIEVLSSIYMEEIKKRQPTGPYLIGGYSLGGVVAFEAARQLVEAGDIVERLMLIDSASPSKVHSFPDELVQFLDTIDATNNHNNSAQGTVGSSAHFTLSREQLRQYRVRPLRELQEGVIRDVVLFSAREGVDKQETVPRPKVESDEQSAVDWFLDDRVDDGALGWEDLLDNVRVIRVEGNHFSLMDASNVSSWGPKLADVLVG</sequence>
<keyword evidence="2" id="KW-1185">Reference proteome</keyword>
<proteinExistence type="predicted"/>
<evidence type="ECO:0000313" key="1">
    <source>
        <dbReference type="EMBL" id="RAK89091.1"/>
    </source>
</evidence>
<dbReference type="Proteomes" id="UP000249748">
    <property type="component" value="Unassembled WGS sequence"/>
</dbReference>
<accession>A0ACD1IF31</accession>
<evidence type="ECO:0000313" key="2">
    <source>
        <dbReference type="Proteomes" id="UP000249748"/>
    </source>
</evidence>
<reference evidence="1" key="1">
    <citation type="submission" date="2018-02" db="EMBL/GenBank/DDBJ databases">
        <title>The genomes of Aspergillus section Nigri reveals drivers in fungal speciation.</title>
        <authorList>
            <consortium name="DOE Joint Genome Institute"/>
            <person name="Vesth T.C."/>
            <person name="Nybo J."/>
            <person name="Theobald S."/>
            <person name="Brandl J."/>
            <person name="Frisvad J.C."/>
            <person name="Nielsen K.F."/>
            <person name="Lyhne E.K."/>
            <person name="Kogle M.E."/>
            <person name="Kuo A."/>
            <person name="Riley R."/>
            <person name="Clum A."/>
            <person name="Nolan M."/>
            <person name="Lipzen A."/>
            <person name="Salamov A."/>
            <person name="Henrissat B."/>
            <person name="Wiebenga A."/>
            <person name="De vries R.P."/>
            <person name="Grigoriev I.V."/>
            <person name="Mortensen U.H."/>
            <person name="Andersen M.R."/>
            <person name="Baker S.E."/>
        </authorList>
    </citation>
    <scope>NUCLEOTIDE SEQUENCE</scope>
    <source>
        <strain evidence="1">CBS 115574</strain>
    </source>
</reference>
<dbReference type="EMBL" id="KZ824548">
    <property type="protein sequence ID" value="RAK89091.1"/>
    <property type="molecule type" value="Genomic_DNA"/>
</dbReference>
<protein>
    <submittedName>
        <fullName evidence="1">BcPKS20, polyketide synthase</fullName>
    </submittedName>
</protein>
<organism evidence="1 2">
    <name type="scientific">Aspergillus costaricaensis CBS 115574</name>
    <dbReference type="NCBI Taxonomy" id="1448317"/>
    <lineage>
        <taxon>Eukaryota</taxon>
        <taxon>Fungi</taxon>
        <taxon>Dikarya</taxon>
        <taxon>Ascomycota</taxon>
        <taxon>Pezizomycotina</taxon>
        <taxon>Eurotiomycetes</taxon>
        <taxon>Eurotiomycetidae</taxon>
        <taxon>Eurotiales</taxon>
        <taxon>Aspergillaceae</taxon>
        <taxon>Aspergillus</taxon>
        <taxon>Aspergillus subgen. Circumdati</taxon>
    </lineage>
</organism>
<gene>
    <name evidence="1" type="ORF">BO79DRAFT_254485</name>
</gene>